<sequence length="298" mass="32015">MHTIDCIVSAPGKAILHGEHAVVHGKVALAVSLNLRTFLKLQATSTSEVCINLPNINTFLSWDASALQQLLQDKTTNHRNLKELDSELVGRLRELTGIEEGSTDARNMAVFAFLYMYLSIFAKSKALPSLTVTVWSELPTGAGLGSSAAYCASVAAALLSTQGALSSPLGPDGDTASWSGEELELINQWAFQGERIIHGNPSGVDNAVSTWGGILRYQSGKITPLQRVPTLRILLTNTRVPRSTKTLVAGVKDKINKVLKWLHLTPRPVISITATVTSVALSSLGVQGILLKNEKINK</sequence>
<dbReference type="PANTHER" id="PTHR43290:SF2">
    <property type="entry name" value="MEVALONATE KINASE"/>
    <property type="match status" value="1"/>
</dbReference>
<evidence type="ECO:0000256" key="3">
    <source>
        <dbReference type="ARBA" id="ARBA00012103"/>
    </source>
</evidence>
<dbReference type="KEGG" id="char:122131188"/>
<dbReference type="AlphaFoldDB" id="A0A8M1KHL1"/>
<evidence type="ECO:0000256" key="7">
    <source>
        <dbReference type="ARBA" id="ARBA00022840"/>
    </source>
</evidence>
<dbReference type="OrthoDB" id="1652964at2759"/>
<accession>A0A8M1KHL1</accession>
<keyword evidence="4" id="KW-0808">Transferase</keyword>
<name>A0A8M1KHL1_CLUHA</name>
<dbReference type="FunFam" id="3.30.230.10:FF:000027">
    <property type="entry name" value="Mevalonate kinase"/>
    <property type="match status" value="1"/>
</dbReference>
<evidence type="ECO:0000313" key="9">
    <source>
        <dbReference type="Proteomes" id="UP000515152"/>
    </source>
</evidence>
<dbReference type="GO" id="GO:0006695">
    <property type="term" value="P:cholesterol biosynthetic process"/>
    <property type="evidence" value="ECO:0007669"/>
    <property type="project" value="TreeGrafter"/>
</dbReference>
<evidence type="ECO:0000256" key="2">
    <source>
        <dbReference type="ARBA" id="ARBA00006495"/>
    </source>
</evidence>
<evidence type="ECO:0000256" key="6">
    <source>
        <dbReference type="ARBA" id="ARBA00022777"/>
    </source>
</evidence>
<dbReference type="PROSITE" id="PS00627">
    <property type="entry name" value="GHMP_KINASES_ATP"/>
    <property type="match status" value="1"/>
</dbReference>
<evidence type="ECO:0000259" key="8">
    <source>
        <dbReference type="Pfam" id="PF00288"/>
    </source>
</evidence>
<dbReference type="GO" id="GO:0019287">
    <property type="term" value="P:isopentenyl diphosphate biosynthetic process, mevalonate pathway"/>
    <property type="evidence" value="ECO:0007669"/>
    <property type="project" value="TreeGrafter"/>
</dbReference>
<dbReference type="GO" id="GO:0005829">
    <property type="term" value="C:cytosol"/>
    <property type="evidence" value="ECO:0007669"/>
    <property type="project" value="TreeGrafter"/>
</dbReference>
<dbReference type="InterPro" id="IPR006205">
    <property type="entry name" value="Mev_gal_kin"/>
</dbReference>
<dbReference type="GO" id="GO:0004496">
    <property type="term" value="F:mevalonate kinase activity"/>
    <property type="evidence" value="ECO:0007669"/>
    <property type="project" value="UniProtKB-EC"/>
</dbReference>
<reference evidence="10" key="1">
    <citation type="submission" date="2025-08" db="UniProtKB">
        <authorList>
            <consortium name="RefSeq"/>
        </authorList>
    </citation>
    <scope>IDENTIFICATION</scope>
</reference>
<keyword evidence="9" id="KW-1185">Reference proteome</keyword>
<dbReference type="InterPro" id="IPR006203">
    <property type="entry name" value="GHMP_knse_ATP-bd_CS"/>
</dbReference>
<dbReference type="InterPro" id="IPR006204">
    <property type="entry name" value="GHMP_kinase_N_dom"/>
</dbReference>
<proteinExistence type="inferred from homology"/>
<dbReference type="Proteomes" id="UP000515152">
    <property type="component" value="Unplaced"/>
</dbReference>
<evidence type="ECO:0000313" key="10">
    <source>
        <dbReference type="RefSeq" id="XP_042562025.1"/>
    </source>
</evidence>
<feature type="domain" description="GHMP kinase N-terminal" evidence="8">
    <location>
        <begin position="122"/>
        <end position="213"/>
    </location>
</feature>
<dbReference type="EC" id="2.7.1.36" evidence="3"/>
<dbReference type="Pfam" id="PF00288">
    <property type="entry name" value="GHMP_kinases_N"/>
    <property type="match status" value="1"/>
</dbReference>
<dbReference type="PANTHER" id="PTHR43290">
    <property type="entry name" value="MEVALONATE KINASE"/>
    <property type="match status" value="1"/>
</dbReference>
<comment type="similarity">
    <text evidence="2">Belongs to the GHMP kinase family. Mevalonate kinase subfamily.</text>
</comment>
<dbReference type="GO" id="GO:0005524">
    <property type="term" value="F:ATP binding"/>
    <property type="evidence" value="ECO:0007669"/>
    <property type="project" value="UniProtKB-KW"/>
</dbReference>
<dbReference type="RefSeq" id="XP_042562025.1">
    <property type="nucleotide sequence ID" value="XM_042706091.1"/>
</dbReference>
<keyword evidence="5" id="KW-0547">Nucleotide-binding</keyword>
<comment type="subcellular location">
    <subcellularLocation>
        <location evidence="1">Cytoplasm</location>
    </subcellularLocation>
</comment>
<dbReference type="GeneID" id="122131188"/>
<protein>
    <recommendedName>
        <fullName evidence="3">mevalonate kinase</fullName>
        <ecNumber evidence="3">2.7.1.36</ecNumber>
    </recommendedName>
</protein>
<evidence type="ECO:0000256" key="4">
    <source>
        <dbReference type="ARBA" id="ARBA00022679"/>
    </source>
</evidence>
<keyword evidence="6 10" id="KW-0418">Kinase</keyword>
<evidence type="ECO:0000256" key="5">
    <source>
        <dbReference type="ARBA" id="ARBA00022741"/>
    </source>
</evidence>
<organism evidence="9 10">
    <name type="scientific">Clupea harengus</name>
    <name type="common">Atlantic herring</name>
    <dbReference type="NCBI Taxonomy" id="7950"/>
    <lineage>
        <taxon>Eukaryota</taxon>
        <taxon>Metazoa</taxon>
        <taxon>Chordata</taxon>
        <taxon>Craniata</taxon>
        <taxon>Vertebrata</taxon>
        <taxon>Euteleostomi</taxon>
        <taxon>Actinopterygii</taxon>
        <taxon>Neopterygii</taxon>
        <taxon>Teleostei</taxon>
        <taxon>Clupei</taxon>
        <taxon>Clupeiformes</taxon>
        <taxon>Clupeoidei</taxon>
        <taxon>Clupeidae</taxon>
        <taxon>Clupea</taxon>
    </lineage>
</organism>
<evidence type="ECO:0000256" key="1">
    <source>
        <dbReference type="ARBA" id="ARBA00004496"/>
    </source>
</evidence>
<gene>
    <name evidence="10" type="primary">mvk</name>
</gene>
<keyword evidence="7" id="KW-0067">ATP-binding</keyword>